<dbReference type="Pfam" id="PF08241">
    <property type="entry name" value="Methyltransf_11"/>
    <property type="match status" value="1"/>
</dbReference>
<proteinExistence type="predicted"/>
<dbReference type="Gene3D" id="3.40.50.150">
    <property type="entry name" value="Vaccinia Virus protein VP39"/>
    <property type="match status" value="1"/>
</dbReference>
<name>A0A1W1CTV0_9ZZZZ</name>
<dbReference type="GO" id="GO:0008757">
    <property type="term" value="F:S-adenosylmethionine-dependent methyltransferase activity"/>
    <property type="evidence" value="ECO:0007669"/>
    <property type="project" value="InterPro"/>
</dbReference>
<protein>
    <submittedName>
        <fullName evidence="2">Putative methyl transferase</fullName>
    </submittedName>
</protein>
<gene>
    <name evidence="2" type="ORF">MNB_SM-6-1620</name>
</gene>
<dbReference type="SUPFAM" id="SSF53335">
    <property type="entry name" value="S-adenosyl-L-methionine-dependent methyltransferases"/>
    <property type="match status" value="1"/>
</dbReference>
<dbReference type="AlphaFoldDB" id="A0A1W1CTV0"/>
<reference evidence="2" key="1">
    <citation type="submission" date="2016-10" db="EMBL/GenBank/DDBJ databases">
        <authorList>
            <person name="de Groot N.N."/>
        </authorList>
    </citation>
    <scope>NUCLEOTIDE SEQUENCE</scope>
</reference>
<dbReference type="InterPro" id="IPR029063">
    <property type="entry name" value="SAM-dependent_MTases_sf"/>
</dbReference>
<organism evidence="2">
    <name type="scientific">hydrothermal vent metagenome</name>
    <dbReference type="NCBI Taxonomy" id="652676"/>
    <lineage>
        <taxon>unclassified sequences</taxon>
        <taxon>metagenomes</taxon>
        <taxon>ecological metagenomes</taxon>
    </lineage>
</organism>
<sequence length="201" mass="23287">MLRYVTQEPKNILDLGCGSGALYKKIDWYVEHFVGVDFAPGMLELHPKVEHVECIYGNFNDAMLFEYLRTYSFDYIFSASALQWADDLEKVFQNIITLNAPVALAIFTANTFKTLNKTAGLKPLLRSRKEIKALQKKYFPDATLEVVAYKLEFATVRDMFRYIKKSGVSGSRKMLSYKETKRLMQEYPLNYLEFEVAFIAH</sequence>
<keyword evidence="2" id="KW-0808">Transferase</keyword>
<accession>A0A1W1CTV0</accession>
<dbReference type="InterPro" id="IPR013216">
    <property type="entry name" value="Methyltransf_11"/>
</dbReference>
<evidence type="ECO:0000313" key="2">
    <source>
        <dbReference type="EMBL" id="SFV69145.1"/>
    </source>
</evidence>
<dbReference type="CDD" id="cd02440">
    <property type="entry name" value="AdoMet_MTases"/>
    <property type="match status" value="1"/>
</dbReference>
<dbReference type="PANTHER" id="PTHR43861:SF1">
    <property type="entry name" value="TRANS-ACONITATE 2-METHYLTRANSFERASE"/>
    <property type="match status" value="1"/>
</dbReference>
<feature type="domain" description="Methyltransferase type 11" evidence="1">
    <location>
        <begin position="13"/>
        <end position="97"/>
    </location>
</feature>
<dbReference type="EMBL" id="FPHK01000128">
    <property type="protein sequence ID" value="SFV69145.1"/>
    <property type="molecule type" value="Genomic_DNA"/>
</dbReference>
<dbReference type="PANTHER" id="PTHR43861">
    <property type="entry name" value="TRANS-ACONITATE 2-METHYLTRANSFERASE-RELATED"/>
    <property type="match status" value="1"/>
</dbReference>
<evidence type="ECO:0000259" key="1">
    <source>
        <dbReference type="Pfam" id="PF08241"/>
    </source>
</evidence>